<sequence>MSFTDLRAARKTKSYVQSSIPETTSNSSASNTSDAQKENAESTTKVASFPELYKALPSALEIRVSETSGRGIWTKASIRAGTTILSLKPHAAVLSLRHLDSHCSACFASATTSELRRCTKCRVVRYCDGTCQNNDWGMHKQECEALQRWFQAAPSSDVAPPSDAIRCMGRILWKKKKSGLDGVWSKEIDSMQSHRKSLQPSSFETNTHLAQALVQYMGLSSPADLAQFGLSSAADLVDLISRFTTNTFAITDPSLTSLGASVSPIVALINHSCDPNAVVVFPRASADPKALEPLMQVVALRDIHPGEEILTSYIDTILPKSSRVKTLQDTYYFTCTCSLCSAKLEVDPREALHCPKNCGGSCPLPIEDHSLVQCTKCRAPVQSTDAIVDAVRVGCEGLEKATSLEFKDPAKAIQLTTNLIPILIRAGLAPSSHPLLGLTRLHESLLISSFPSPLTQDYLDDTIRTATKVITGLSALLREGHPVLAIAYTELGKLLAVDEPSPKHLAGNSGVISGTGSEHSLSTSTSQLASMVASSSYPPSGPARLKLAYNTLLRAREMLKVGFGKDNEGGAVGKEVREMLASLEKEISVWKTGVRNALEDMPKVQSSG</sequence>
<feature type="domain" description="MYND-type" evidence="7">
    <location>
        <begin position="103"/>
        <end position="143"/>
    </location>
</feature>
<dbReference type="InterPro" id="IPR001214">
    <property type="entry name" value="SET_dom"/>
</dbReference>
<evidence type="ECO:0000256" key="2">
    <source>
        <dbReference type="ARBA" id="ARBA00022771"/>
    </source>
</evidence>
<dbReference type="InterPro" id="IPR002893">
    <property type="entry name" value="Znf_MYND"/>
</dbReference>
<evidence type="ECO:0000256" key="5">
    <source>
        <dbReference type="SAM" id="MobiDB-lite"/>
    </source>
</evidence>
<dbReference type="PANTHER" id="PTHR12197">
    <property type="entry name" value="HISTONE-LYSINE N-METHYLTRANSFERASE SMYD"/>
    <property type="match status" value="1"/>
</dbReference>
<keyword evidence="2 4" id="KW-0863">Zinc-finger</keyword>
<dbReference type="EMBL" id="JBANRG010000020">
    <property type="protein sequence ID" value="KAK7457072.1"/>
    <property type="molecule type" value="Genomic_DNA"/>
</dbReference>
<evidence type="ECO:0000259" key="7">
    <source>
        <dbReference type="PROSITE" id="PS50865"/>
    </source>
</evidence>
<dbReference type="Pfam" id="PF00856">
    <property type="entry name" value="SET"/>
    <property type="match status" value="1"/>
</dbReference>
<feature type="region of interest" description="Disordered" evidence="5">
    <location>
        <begin position="1"/>
        <end position="43"/>
    </location>
</feature>
<evidence type="ECO:0000256" key="4">
    <source>
        <dbReference type="PROSITE-ProRule" id="PRU00134"/>
    </source>
</evidence>
<gene>
    <name evidence="8" type="ORF">VKT23_010373</name>
</gene>
<dbReference type="Gene3D" id="2.170.270.10">
    <property type="entry name" value="SET domain"/>
    <property type="match status" value="1"/>
</dbReference>
<feature type="domain" description="SET" evidence="6">
    <location>
        <begin position="58"/>
        <end position="314"/>
    </location>
</feature>
<keyword evidence="9" id="KW-1185">Reference proteome</keyword>
<evidence type="ECO:0008006" key="10">
    <source>
        <dbReference type="Google" id="ProtNLM"/>
    </source>
</evidence>
<dbReference type="InterPro" id="IPR046341">
    <property type="entry name" value="SET_dom_sf"/>
</dbReference>
<dbReference type="PANTHER" id="PTHR12197:SF251">
    <property type="entry name" value="EG:BACR7C10.4 PROTEIN"/>
    <property type="match status" value="1"/>
</dbReference>
<protein>
    <recommendedName>
        <fullName evidence="10">SET domain-containing protein</fullName>
    </recommendedName>
</protein>
<dbReference type="InterPro" id="IPR050869">
    <property type="entry name" value="H3K4_H4K5_MeTrfase"/>
</dbReference>
<proteinExistence type="predicted"/>
<feature type="compositionally biased region" description="Low complexity" evidence="5">
    <location>
        <begin position="23"/>
        <end position="33"/>
    </location>
</feature>
<dbReference type="SUPFAM" id="SSF82199">
    <property type="entry name" value="SET domain"/>
    <property type="match status" value="1"/>
</dbReference>
<evidence type="ECO:0000313" key="9">
    <source>
        <dbReference type="Proteomes" id="UP001498398"/>
    </source>
</evidence>
<comment type="caution">
    <text evidence="8">The sequence shown here is derived from an EMBL/GenBank/DDBJ whole genome shotgun (WGS) entry which is preliminary data.</text>
</comment>
<accession>A0ABR1JEU7</accession>
<name>A0ABR1JEU7_9AGAR</name>
<dbReference type="PROSITE" id="PS50865">
    <property type="entry name" value="ZF_MYND_2"/>
    <property type="match status" value="1"/>
</dbReference>
<evidence type="ECO:0000259" key="6">
    <source>
        <dbReference type="PROSITE" id="PS50280"/>
    </source>
</evidence>
<evidence type="ECO:0000256" key="1">
    <source>
        <dbReference type="ARBA" id="ARBA00022723"/>
    </source>
</evidence>
<evidence type="ECO:0000313" key="8">
    <source>
        <dbReference type="EMBL" id="KAK7457072.1"/>
    </source>
</evidence>
<keyword evidence="1" id="KW-0479">Metal-binding</keyword>
<dbReference type="Proteomes" id="UP001498398">
    <property type="component" value="Unassembled WGS sequence"/>
</dbReference>
<dbReference type="Gene3D" id="6.10.140.2220">
    <property type="match status" value="1"/>
</dbReference>
<organism evidence="8 9">
    <name type="scientific">Marasmiellus scandens</name>
    <dbReference type="NCBI Taxonomy" id="2682957"/>
    <lineage>
        <taxon>Eukaryota</taxon>
        <taxon>Fungi</taxon>
        <taxon>Dikarya</taxon>
        <taxon>Basidiomycota</taxon>
        <taxon>Agaricomycotina</taxon>
        <taxon>Agaricomycetes</taxon>
        <taxon>Agaricomycetidae</taxon>
        <taxon>Agaricales</taxon>
        <taxon>Marasmiineae</taxon>
        <taxon>Omphalotaceae</taxon>
        <taxon>Marasmiellus</taxon>
    </lineage>
</organism>
<keyword evidence="3" id="KW-0862">Zinc</keyword>
<dbReference type="Pfam" id="PF01753">
    <property type="entry name" value="zf-MYND"/>
    <property type="match status" value="1"/>
</dbReference>
<dbReference type="PROSITE" id="PS50280">
    <property type="entry name" value="SET"/>
    <property type="match status" value="1"/>
</dbReference>
<reference evidence="8 9" key="1">
    <citation type="submission" date="2024-01" db="EMBL/GenBank/DDBJ databases">
        <title>A draft genome for the cacao thread blight pathogen Marasmiellus scandens.</title>
        <authorList>
            <person name="Baruah I.K."/>
            <person name="Leung J."/>
            <person name="Bukari Y."/>
            <person name="Amoako-Attah I."/>
            <person name="Meinhardt L.W."/>
            <person name="Bailey B.A."/>
            <person name="Cohen S.P."/>
        </authorList>
    </citation>
    <scope>NUCLEOTIDE SEQUENCE [LARGE SCALE GENOMIC DNA]</scope>
    <source>
        <strain evidence="8 9">GH-19</strain>
    </source>
</reference>
<dbReference type="Gene3D" id="1.10.220.160">
    <property type="match status" value="1"/>
</dbReference>
<evidence type="ECO:0000256" key="3">
    <source>
        <dbReference type="ARBA" id="ARBA00022833"/>
    </source>
</evidence>
<dbReference type="SMART" id="SM00317">
    <property type="entry name" value="SET"/>
    <property type="match status" value="1"/>
</dbReference>